<keyword evidence="7" id="KW-0902">Two-component regulatory system</keyword>
<dbReference type="SMART" id="SM00387">
    <property type="entry name" value="HATPase_c"/>
    <property type="match status" value="1"/>
</dbReference>
<keyword evidence="6 11" id="KW-0418">Kinase</keyword>
<dbReference type="GO" id="GO:0000155">
    <property type="term" value="F:phosphorelay sensor kinase activity"/>
    <property type="evidence" value="ECO:0007669"/>
    <property type="project" value="InterPro"/>
</dbReference>
<comment type="catalytic activity">
    <reaction evidence="1">
        <text>ATP + protein L-histidine = ADP + protein N-phospho-L-histidine.</text>
        <dbReference type="EC" id="2.7.13.3"/>
    </reaction>
</comment>
<organism evidence="11 12">
    <name type="scientific">Amycolatopsis mongoliensis</name>
    <dbReference type="NCBI Taxonomy" id="715475"/>
    <lineage>
        <taxon>Bacteria</taxon>
        <taxon>Bacillati</taxon>
        <taxon>Actinomycetota</taxon>
        <taxon>Actinomycetes</taxon>
        <taxon>Pseudonocardiales</taxon>
        <taxon>Pseudonocardiaceae</taxon>
        <taxon>Amycolatopsis</taxon>
    </lineage>
</organism>
<name>A0A9Y2JJD2_9PSEU</name>
<evidence type="ECO:0000256" key="7">
    <source>
        <dbReference type="ARBA" id="ARBA00023012"/>
    </source>
</evidence>
<evidence type="ECO:0000259" key="10">
    <source>
        <dbReference type="PROSITE" id="PS50109"/>
    </source>
</evidence>
<dbReference type="PRINTS" id="PR00344">
    <property type="entry name" value="BCTRLSENSOR"/>
</dbReference>
<dbReference type="KEGG" id="amog:QRX60_31360"/>
<keyword evidence="4" id="KW-0597">Phosphoprotein</keyword>
<dbReference type="CDD" id="cd00082">
    <property type="entry name" value="HisKA"/>
    <property type="match status" value="1"/>
</dbReference>
<dbReference type="InterPro" id="IPR005467">
    <property type="entry name" value="His_kinase_dom"/>
</dbReference>
<dbReference type="EC" id="2.7.13.3" evidence="3"/>
<protein>
    <recommendedName>
        <fullName evidence="3">histidine kinase</fullName>
        <ecNumber evidence="3">2.7.13.3</ecNumber>
    </recommendedName>
</protein>
<dbReference type="Gene3D" id="1.10.287.130">
    <property type="match status" value="1"/>
</dbReference>
<feature type="domain" description="Histidine kinase" evidence="10">
    <location>
        <begin position="115"/>
        <end position="321"/>
    </location>
</feature>
<evidence type="ECO:0000256" key="9">
    <source>
        <dbReference type="SAM" id="Phobius"/>
    </source>
</evidence>
<gene>
    <name evidence="11" type="ORF">QRX60_31360</name>
</gene>
<dbReference type="CDD" id="cd00075">
    <property type="entry name" value="HATPase"/>
    <property type="match status" value="1"/>
</dbReference>
<dbReference type="SUPFAM" id="SSF47384">
    <property type="entry name" value="Homodimeric domain of signal transducing histidine kinase"/>
    <property type="match status" value="1"/>
</dbReference>
<dbReference type="GO" id="GO:0005886">
    <property type="term" value="C:plasma membrane"/>
    <property type="evidence" value="ECO:0007669"/>
    <property type="project" value="UniProtKB-SubCell"/>
</dbReference>
<dbReference type="Proteomes" id="UP001239397">
    <property type="component" value="Chromosome"/>
</dbReference>
<evidence type="ECO:0000256" key="3">
    <source>
        <dbReference type="ARBA" id="ARBA00012438"/>
    </source>
</evidence>
<evidence type="ECO:0000256" key="4">
    <source>
        <dbReference type="ARBA" id="ARBA00022553"/>
    </source>
</evidence>
<dbReference type="InterPro" id="IPR003661">
    <property type="entry name" value="HisK_dim/P_dom"/>
</dbReference>
<evidence type="ECO:0000313" key="11">
    <source>
        <dbReference type="EMBL" id="WIX98550.1"/>
    </source>
</evidence>
<keyword evidence="5" id="KW-0808">Transferase</keyword>
<dbReference type="InterPro" id="IPR004358">
    <property type="entry name" value="Sig_transdc_His_kin-like_C"/>
</dbReference>
<evidence type="ECO:0000256" key="6">
    <source>
        <dbReference type="ARBA" id="ARBA00022777"/>
    </source>
</evidence>
<reference evidence="11 12" key="1">
    <citation type="submission" date="2023-06" db="EMBL/GenBank/DDBJ databases">
        <authorList>
            <person name="Oyuntsetseg B."/>
            <person name="Kim S.B."/>
        </authorList>
    </citation>
    <scope>NUCLEOTIDE SEQUENCE [LARGE SCALE GENOMIC DNA]</scope>
    <source>
        <strain evidence="11 12">4-36</strain>
    </source>
</reference>
<keyword evidence="9" id="KW-1133">Transmembrane helix</keyword>
<dbReference type="InterPro" id="IPR036097">
    <property type="entry name" value="HisK_dim/P_sf"/>
</dbReference>
<dbReference type="EMBL" id="CP127295">
    <property type="protein sequence ID" value="WIX98550.1"/>
    <property type="molecule type" value="Genomic_DNA"/>
</dbReference>
<evidence type="ECO:0000313" key="12">
    <source>
        <dbReference type="Proteomes" id="UP001239397"/>
    </source>
</evidence>
<sequence length="350" mass="38221">MVNLVAMWRFPEGETIPFHFVWISIALVFGVNSWPLAGMLTALGAVTASTGFLMLDQATRGEIRFEETAEVPLMAAVFLVMVWHVRGRQRALEELQRVAALERQRAETQDLFVRLGSHELRTSITVARGYVELIRSAHEDQQTDEDAGIVLDELGKLDRLTGGLTTLMRLDSPVSTPPIDFDAFLERLVRRWVPVADRQWSCESRVGTVLANPERLQAAMDSLLENAIAFTQNGDRITVRAWIAPPGFHIEVADTGRGIAEEHLAHIFERSWSTRHGDPRGGTGLGLAIVRAAVEARGGKVSVVSSPGAGTKFTLRIPDAVPDAPRHTTNFPPPQANPAGVHPGAAGQAP</sequence>
<dbReference type="Pfam" id="PF00512">
    <property type="entry name" value="HisKA"/>
    <property type="match status" value="1"/>
</dbReference>
<dbReference type="PANTHER" id="PTHR43711:SF1">
    <property type="entry name" value="HISTIDINE KINASE 1"/>
    <property type="match status" value="1"/>
</dbReference>
<dbReference type="PROSITE" id="PS50109">
    <property type="entry name" value="HIS_KIN"/>
    <property type="match status" value="1"/>
</dbReference>
<accession>A0A9Y2JJD2</accession>
<dbReference type="InterPro" id="IPR050736">
    <property type="entry name" value="Sensor_HK_Regulatory"/>
</dbReference>
<evidence type="ECO:0000256" key="5">
    <source>
        <dbReference type="ARBA" id="ARBA00022679"/>
    </source>
</evidence>
<dbReference type="SMART" id="SM00388">
    <property type="entry name" value="HisKA"/>
    <property type="match status" value="1"/>
</dbReference>
<comment type="subcellular location">
    <subcellularLocation>
        <location evidence="2">Cell membrane</location>
    </subcellularLocation>
</comment>
<keyword evidence="9" id="KW-0472">Membrane</keyword>
<dbReference type="AlphaFoldDB" id="A0A9Y2JJD2"/>
<keyword evidence="12" id="KW-1185">Reference proteome</keyword>
<dbReference type="Pfam" id="PF02518">
    <property type="entry name" value="HATPase_c"/>
    <property type="match status" value="1"/>
</dbReference>
<evidence type="ECO:0000256" key="1">
    <source>
        <dbReference type="ARBA" id="ARBA00000085"/>
    </source>
</evidence>
<keyword evidence="9" id="KW-0812">Transmembrane</keyword>
<evidence type="ECO:0000256" key="2">
    <source>
        <dbReference type="ARBA" id="ARBA00004236"/>
    </source>
</evidence>
<dbReference type="SUPFAM" id="SSF55874">
    <property type="entry name" value="ATPase domain of HSP90 chaperone/DNA topoisomerase II/histidine kinase"/>
    <property type="match status" value="1"/>
</dbReference>
<proteinExistence type="predicted"/>
<dbReference type="InterPro" id="IPR036890">
    <property type="entry name" value="HATPase_C_sf"/>
</dbReference>
<feature type="transmembrane region" description="Helical" evidence="9">
    <location>
        <begin position="20"/>
        <end position="48"/>
    </location>
</feature>
<dbReference type="InterPro" id="IPR003594">
    <property type="entry name" value="HATPase_dom"/>
</dbReference>
<dbReference type="Gene3D" id="3.30.565.10">
    <property type="entry name" value="Histidine kinase-like ATPase, C-terminal domain"/>
    <property type="match status" value="1"/>
</dbReference>
<evidence type="ECO:0000256" key="8">
    <source>
        <dbReference type="SAM" id="MobiDB-lite"/>
    </source>
</evidence>
<feature type="region of interest" description="Disordered" evidence="8">
    <location>
        <begin position="321"/>
        <end position="350"/>
    </location>
</feature>
<dbReference type="PANTHER" id="PTHR43711">
    <property type="entry name" value="TWO-COMPONENT HISTIDINE KINASE"/>
    <property type="match status" value="1"/>
</dbReference>
<dbReference type="RefSeq" id="WP_285995035.1">
    <property type="nucleotide sequence ID" value="NZ_CP127295.1"/>
</dbReference>